<keyword evidence="2" id="KW-0539">Nucleus</keyword>
<dbReference type="OrthoDB" id="10071381at2759"/>
<evidence type="ECO:0000313" key="6">
    <source>
        <dbReference type="Proteomes" id="UP000772434"/>
    </source>
</evidence>
<comment type="subcellular location">
    <subcellularLocation>
        <location evidence="1">Nucleus</location>
    </subcellularLocation>
</comment>
<evidence type="ECO:0000256" key="2">
    <source>
        <dbReference type="ARBA" id="ARBA00023242"/>
    </source>
</evidence>
<reference evidence="5" key="1">
    <citation type="submission" date="2020-11" db="EMBL/GenBank/DDBJ databases">
        <authorList>
            <consortium name="DOE Joint Genome Institute"/>
            <person name="Ahrendt S."/>
            <person name="Riley R."/>
            <person name="Andreopoulos W."/>
            <person name="Labutti K."/>
            <person name="Pangilinan J."/>
            <person name="Ruiz-Duenas F.J."/>
            <person name="Barrasa J.M."/>
            <person name="Sanchez-Garcia M."/>
            <person name="Camarero S."/>
            <person name="Miyauchi S."/>
            <person name="Serrano A."/>
            <person name="Linde D."/>
            <person name="Babiker R."/>
            <person name="Drula E."/>
            <person name="Ayuso-Fernandez I."/>
            <person name="Pacheco R."/>
            <person name="Padilla G."/>
            <person name="Ferreira P."/>
            <person name="Barriuso J."/>
            <person name="Kellner H."/>
            <person name="Castanera R."/>
            <person name="Alfaro M."/>
            <person name="Ramirez L."/>
            <person name="Pisabarro A.G."/>
            <person name="Kuo A."/>
            <person name="Tritt A."/>
            <person name="Lipzen A."/>
            <person name="He G."/>
            <person name="Yan M."/>
            <person name="Ng V."/>
            <person name="Cullen D."/>
            <person name="Martin F."/>
            <person name="Rosso M.-N."/>
            <person name="Henrissat B."/>
            <person name="Hibbett D."/>
            <person name="Martinez A.T."/>
            <person name="Grigoriev I.V."/>
        </authorList>
    </citation>
    <scope>NUCLEOTIDE SEQUENCE</scope>
    <source>
        <strain evidence="5">AH 40177</strain>
    </source>
</reference>
<evidence type="ECO:0000256" key="3">
    <source>
        <dbReference type="SAM" id="MobiDB-lite"/>
    </source>
</evidence>
<evidence type="ECO:0000259" key="4">
    <source>
        <dbReference type="Pfam" id="PF04825"/>
    </source>
</evidence>
<sequence length="507" mass="56841">MFFSPELFARRDSGIGLLWLASTLSSKASYKKISKRTALTADISQLCELITQPKEPLALRLSSNLMIGVARVYKIKQDIFMTDVNSCVSSLKKVVQDVQNAATKDAHQMVQPQARPSAFTLAADPEVMYFIEFDDLVADWDEFLNLENIEQGQEEDEDEDEDDPEFNASRAKKSKQKANAKPPPLTEEVRADMVTLKEHHDHLLSNSFDLSFQGQPRSAADASSSQPEPAFGLDLFPDMDEVIDFGLGDDLARELGEGWGVSPVKNPIQDRMDVDGPLDPIPFEDRGMGIDDDFMLGGDANFGDDMLQGFGEHAHNRLPSVEPPMQTPVQRKTTKGEENPPLNFQAPVAPSQKPPSPANSFAQQLLSQDEDLFQPVSRPLADVTMNHQNNTNKAQPKKTLKRTRLLLDVRTELTEEETKIARAQYLADQYSQRRQFRSKIREKYSEKLVGDLIWGVPAGIEAPALIDFWQDNFKVQVEARTGQIYLDKPGMDDIHRSIAVVTDKRLP</sequence>
<feature type="region of interest" description="Disordered" evidence="3">
    <location>
        <begin position="151"/>
        <end position="186"/>
    </location>
</feature>
<dbReference type="InterPro" id="IPR006910">
    <property type="entry name" value="Rad21_Rec8_N"/>
</dbReference>
<evidence type="ECO:0000256" key="1">
    <source>
        <dbReference type="ARBA" id="ARBA00004123"/>
    </source>
</evidence>
<evidence type="ECO:0000313" key="5">
    <source>
        <dbReference type="EMBL" id="KAF9076275.1"/>
    </source>
</evidence>
<dbReference type="GO" id="GO:0007062">
    <property type="term" value="P:sister chromatid cohesion"/>
    <property type="evidence" value="ECO:0007669"/>
    <property type="project" value="InterPro"/>
</dbReference>
<dbReference type="PANTHER" id="PTHR12585">
    <property type="entry name" value="SCC1 / RAD21 FAMILY MEMBER"/>
    <property type="match status" value="1"/>
</dbReference>
<protein>
    <submittedName>
        <fullName evidence="5">Rec8 like protein-domain-containing protein</fullName>
    </submittedName>
</protein>
<dbReference type="GO" id="GO:1990414">
    <property type="term" value="P:replication-born double-strand break repair via sister chromatid exchange"/>
    <property type="evidence" value="ECO:0007669"/>
    <property type="project" value="TreeGrafter"/>
</dbReference>
<feature type="compositionally biased region" description="Acidic residues" evidence="3">
    <location>
        <begin position="152"/>
        <end position="165"/>
    </location>
</feature>
<dbReference type="GO" id="GO:0005634">
    <property type="term" value="C:nucleus"/>
    <property type="evidence" value="ECO:0007669"/>
    <property type="project" value="UniProtKB-SubCell"/>
</dbReference>
<dbReference type="AlphaFoldDB" id="A0A9P5UDI8"/>
<name>A0A9P5UDI8_9AGAR</name>
<feature type="region of interest" description="Disordered" evidence="3">
    <location>
        <begin position="316"/>
        <end position="361"/>
    </location>
</feature>
<gene>
    <name evidence="5" type="ORF">BDP27DRAFT_896258</name>
</gene>
<dbReference type="Pfam" id="PF04825">
    <property type="entry name" value="Rad21_Rec8_N"/>
    <property type="match status" value="1"/>
</dbReference>
<organism evidence="5 6">
    <name type="scientific">Rhodocollybia butyracea</name>
    <dbReference type="NCBI Taxonomy" id="206335"/>
    <lineage>
        <taxon>Eukaryota</taxon>
        <taxon>Fungi</taxon>
        <taxon>Dikarya</taxon>
        <taxon>Basidiomycota</taxon>
        <taxon>Agaricomycotina</taxon>
        <taxon>Agaricomycetes</taxon>
        <taxon>Agaricomycetidae</taxon>
        <taxon>Agaricales</taxon>
        <taxon>Marasmiineae</taxon>
        <taxon>Omphalotaceae</taxon>
        <taxon>Rhodocollybia</taxon>
    </lineage>
</organism>
<keyword evidence="6" id="KW-1185">Reference proteome</keyword>
<comment type="caution">
    <text evidence="5">The sequence shown here is derived from an EMBL/GenBank/DDBJ whole genome shotgun (WGS) entry which is preliminary data.</text>
</comment>
<feature type="domain" description="Rad21/Rec8-like protein N-terminal" evidence="4">
    <location>
        <begin position="1"/>
        <end position="106"/>
    </location>
</feature>
<dbReference type="PANTHER" id="PTHR12585:SF72">
    <property type="entry name" value="MEIOTIC RECOMBINATION PROTEIN REC8"/>
    <property type="match status" value="1"/>
</dbReference>
<dbReference type="EMBL" id="JADNRY010000007">
    <property type="protein sequence ID" value="KAF9076275.1"/>
    <property type="molecule type" value="Genomic_DNA"/>
</dbReference>
<dbReference type="GO" id="GO:0008278">
    <property type="term" value="C:cohesin complex"/>
    <property type="evidence" value="ECO:0007669"/>
    <property type="project" value="InterPro"/>
</dbReference>
<dbReference type="InterPro" id="IPR039781">
    <property type="entry name" value="Rad21/Rec8-like"/>
</dbReference>
<accession>A0A9P5UDI8</accession>
<dbReference type="GO" id="GO:0003682">
    <property type="term" value="F:chromatin binding"/>
    <property type="evidence" value="ECO:0007669"/>
    <property type="project" value="TreeGrafter"/>
</dbReference>
<dbReference type="Proteomes" id="UP000772434">
    <property type="component" value="Unassembled WGS sequence"/>
</dbReference>
<proteinExistence type="predicted"/>